<dbReference type="Proteomes" id="UP000398217">
    <property type="component" value="Unassembled WGS sequence"/>
</dbReference>
<dbReference type="PANTHER" id="PTHR43877">
    <property type="entry name" value="AMINOALKYLPHOSPHONATE N-ACETYLTRANSFERASE-RELATED-RELATED"/>
    <property type="match status" value="1"/>
</dbReference>
<name>A0A5M4B789_9FLAO</name>
<gene>
    <name evidence="4" type="ORF">RCZ01_07710</name>
</gene>
<dbReference type="InterPro" id="IPR000182">
    <property type="entry name" value="GNAT_dom"/>
</dbReference>
<organism evidence="4 5">
    <name type="scientific">Capnocytophaga felis</name>
    <dbReference type="NCBI Taxonomy" id="2267611"/>
    <lineage>
        <taxon>Bacteria</taxon>
        <taxon>Pseudomonadati</taxon>
        <taxon>Bacteroidota</taxon>
        <taxon>Flavobacteriia</taxon>
        <taxon>Flavobacteriales</taxon>
        <taxon>Flavobacteriaceae</taxon>
        <taxon>Capnocytophaga</taxon>
    </lineage>
</organism>
<sequence>MEIHFIKKTDLTPTIESQIQILFSELSDIQTTPVEKLFQLAEPPHIVICTDENKIVGMATMAVYEVISGRKAWIEDVVVSSNHRKRGIGERLVQSLIEKAKELEVNTLLLYSNPKREAAHRLYKRMGFSEKDSTLFALSIQNN</sequence>
<keyword evidence="5" id="KW-1185">Reference proteome</keyword>
<keyword evidence="2" id="KW-0012">Acyltransferase</keyword>
<dbReference type="Gene3D" id="3.40.630.30">
    <property type="match status" value="1"/>
</dbReference>
<dbReference type="AlphaFoldDB" id="A0A5M4B789"/>
<proteinExistence type="predicted"/>
<evidence type="ECO:0000256" key="2">
    <source>
        <dbReference type="ARBA" id="ARBA00023315"/>
    </source>
</evidence>
<dbReference type="SUPFAM" id="SSF55729">
    <property type="entry name" value="Acyl-CoA N-acyltransferases (Nat)"/>
    <property type="match status" value="1"/>
</dbReference>
<protein>
    <recommendedName>
        <fullName evidence="3">N-acetyltransferase domain-containing protein</fullName>
    </recommendedName>
</protein>
<evidence type="ECO:0000259" key="3">
    <source>
        <dbReference type="PROSITE" id="PS51186"/>
    </source>
</evidence>
<dbReference type="PROSITE" id="PS51186">
    <property type="entry name" value="GNAT"/>
    <property type="match status" value="1"/>
</dbReference>
<accession>A0A5M4B789</accession>
<dbReference type="InterPro" id="IPR050832">
    <property type="entry name" value="Bact_Acetyltransf"/>
</dbReference>
<dbReference type="CDD" id="cd04301">
    <property type="entry name" value="NAT_SF"/>
    <property type="match status" value="1"/>
</dbReference>
<dbReference type="OrthoDB" id="9792929at2"/>
<dbReference type="RefSeq" id="WP_155284133.1">
    <property type="nucleotide sequence ID" value="NZ_BLBC01000005.1"/>
</dbReference>
<comment type="caution">
    <text evidence="4">The sequence shown here is derived from an EMBL/GenBank/DDBJ whole genome shotgun (WGS) entry which is preliminary data.</text>
</comment>
<evidence type="ECO:0000313" key="4">
    <source>
        <dbReference type="EMBL" id="GET45469.1"/>
    </source>
</evidence>
<dbReference type="Pfam" id="PF00583">
    <property type="entry name" value="Acetyltransf_1"/>
    <property type="match status" value="1"/>
</dbReference>
<evidence type="ECO:0000313" key="5">
    <source>
        <dbReference type="Proteomes" id="UP000398217"/>
    </source>
</evidence>
<dbReference type="EMBL" id="BLBC01000005">
    <property type="protein sequence ID" value="GET45469.1"/>
    <property type="molecule type" value="Genomic_DNA"/>
</dbReference>
<dbReference type="PANTHER" id="PTHR43877:SF8">
    <property type="entry name" value="N-ACETYLGLUTAMATE SYNTHASE-RELATED"/>
    <property type="match status" value="1"/>
</dbReference>
<keyword evidence="1" id="KW-0808">Transferase</keyword>
<evidence type="ECO:0000256" key="1">
    <source>
        <dbReference type="ARBA" id="ARBA00022679"/>
    </source>
</evidence>
<dbReference type="GO" id="GO:0016747">
    <property type="term" value="F:acyltransferase activity, transferring groups other than amino-acyl groups"/>
    <property type="evidence" value="ECO:0007669"/>
    <property type="project" value="InterPro"/>
</dbReference>
<feature type="domain" description="N-acetyltransferase" evidence="3">
    <location>
        <begin position="6"/>
        <end position="143"/>
    </location>
</feature>
<reference evidence="5" key="1">
    <citation type="journal article" date="2020" name="Int. J. Syst. Evol. Microbiol.">
        <title>Capnocytophaga felis sp. nov. isolated from the feline oral cavity.</title>
        <authorList>
            <person name="Suzuki M."/>
            <person name="Umeda K."/>
            <person name="Kimura M."/>
            <person name="Imaoka K."/>
            <person name="Morikawa S."/>
            <person name="Maeda K."/>
        </authorList>
    </citation>
    <scope>NUCLEOTIDE SEQUENCE [LARGE SCALE GENOMIC DNA]</scope>
    <source>
        <strain evidence="5">KC07070</strain>
    </source>
</reference>
<dbReference type="InterPro" id="IPR016181">
    <property type="entry name" value="Acyl_CoA_acyltransferase"/>
</dbReference>